<evidence type="ECO:0000256" key="7">
    <source>
        <dbReference type="ARBA" id="ARBA00022989"/>
    </source>
</evidence>
<comment type="subcellular location">
    <subcellularLocation>
        <location evidence="10">Endomembrane system</location>
        <topology evidence="10">Single-pass membrane protein</topology>
    </subcellularLocation>
    <subcellularLocation>
        <location evidence="1">Golgi apparatus membrane</location>
    </subcellularLocation>
    <subcellularLocation>
        <location evidence="2">Membrane</location>
        <topology evidence="2">Single-pass type II membrane protein</topology>
    </subcellularLocation>
</comment>
<proteinExistence type="inferred from homology"/>
<gene>
    <name evidence="11" type="ORF">ACAT0790_LOCUS17398</name>
</gene>
<keyword evidence="9" id="KW-0472">Membrane</keyword>
<keyword evidence="5" id="KW-0812">Transmembrane</keyword>
<dbReference type="PANTHER" id="PTHR31646">
    <property type="entry name" value="ALPHA-1,2-MANNOSYLTRANSFERASE MNN2"/>
    <property type="match status" value="1"/>
</dbReference>
<evidence type="ECO:0000256" key="8">
    <source>
        <dbReference type="ARBA" id="ARBA00023034"/>
    </source>
</evidence>
<evidence type="ECO:0000313" key="11">
    <source>
        <dbReference type="EMBL" id="CAD9121302.1"/>
    </source>
</evidence>
<keyword evidence="4" id="KW-0808">Transferase</keyword>
<protein>
    <recommendedName>
        <fullName evidence="12">Mannosyltransferase</fullName>
    </recommendedName>
</protein>
<dbReference type="SUPFAM" id="SSF53448">
    <property type="entry name" value="Nucleotide-diphospho-sugar transferases"/>
    <property type="match status" value="1"/>
</dbReference>
<dbReference type="PANTHER" id="PTHR31646:SF1">
    <property type="entry name" value="ALPHA-1,2-MANNOSYLTRANSFERASE MNN2"/>
    <property type="match status" value="1"/>
</dbReference>
<evidence type="ECO:0000256" key="9">
    <source>
        <dbReference type="ARBA" id="ARBA00023136"/>
    </source>
</evidence>
<accession>A0A7S1M4P6</accession>
<evidence type="ECO:0008006" key="12">
    <source>
        <dbReference type="Google" id="ProtNLM"/>
    </source>
</evidence>
<evidence type="ECO:0000256" key="2">
    <source>
        <dbReference type="ARBA" id="ARBA00004606"/>
    </source>
</evidence>
<name>A0A7S1M4P6_ALECA</name>
<organism evidence="11">
    <name type="scientific">Alexandrium catenella</name>
    <name type="common">Red tide dinoflagellate</name>
    <name type="synonym">Gonyaulax catenella</name>
    <dbReference type="NCBI Taxonomy" id="2925"/>
    <lineage>
        <taxon>Eukaryota</taxon>
        <taxon>Sar</taxon>
        <taxon>Alveolata</taxon>
        <taxon>Dinophyceae</taxon>
        <taxon>Gonyaulacales</taxon>
        <taxon>Pyrocystaceae</taxon>
        <taxon>Alexandrium</taxon>
    </lineage>
</organism>
<keyword evidence="8" id="KW-0333">Golgi apparatus</keyword>
<evidence type="ECO:0000256" key="5">
    <source>
        <dbReference type="ARBA" id="ARBA00022692"/>
    </source>
</evidence>
<evidence type="ECO:0000256" key="10">
    <source>
        <dbReference type="ARBA" id="ARBA00037847"/>
    </source>
</evidence>
<comment type="similarity">
    <text evidence="3">Belongs to the MNN1/MNT family.</text>
</comment>
<dbReference type="InterPro" id="IPR022751">
    <property type="entry name" value="Alpha_mannosyltransferase"/>
</dbReference>
<dbReference type="GO" id="GO:0046354">
    <property type="term" value="P:mannan biosynthetic process"/>
    <property type="evidence" value="ECO:0007669"/>
    <property type="project" value="TreeGrafter"/>
</dbReference>
<evidence type="ECO:0000256" key="4">
    <source>
        <dbReference type="ARBA" id="ARBA00022679"/>
    </source>
</evidence>
<sequence>MEAIPGVVLRELPVQLPRRRPEIWAVKPLAVAASNFREVLLLDADNVPAADLAPLFTAPDYVRTGALFWPDYPPYPEKEGAATWRALSAGRWAQRPAEICWEMESGQAVIDKERCGSAVRRLAEMALHLGELAPHLPGDGGDKDLFQMAWAIEGLPFSMCPYTPAAAGIEMEERRACPRGPFVGHTMVHHGPDGRPLFLHRTIDKHEDALQLAWRRVASQSGGARGKVGEQPVLELERIFPDARIKARIVPRSADAVDVVDFDEYLPQGKTLREAFSGLAEELRRQPWAG</sequence>
<dbReference type="GO" id="GO:0000139">
    <property type="term" value="C:Golgi membrane"/>
    <property type="evidence" value="ECO:0007669"/>
    <property type="project" value="UniProtKB-SubCell"/>
</dbReference>
<evidence type="ECO:0000256" key="1">
    <source>
        <dbReference type="ARBA" id="ARBA00004394"/>
    </source>
</evidence>
<evidence type="ECO:0000256" key="3">
    <source>
        <dbReference type="ARBA" id="ARBA00009105"/>
    </source>
</evidence>
<evidence type="ECO:0000256" key="6">
    <source>
        <dbReference type="ARBA" id="ARBA00022968"/>
    </source>
</evidence>
<dbReference type="Pfam" id="PF11051">
    <property type="entry name" value="Mannosyl_trans3"/>
    <property type="match status" value="1"/>
</dbReference>
<dbReference type="EMBL" id="HBGE01028984">
    <property type="protein sequence ID" value="CAD9121302.1"/>
    <property type="molecule type" value="Transcribed_RNA"/>
</dbReference>
<keyword evidence="6" id="KW-0735">Signal-anchor</keyword>
<dbReference type="GO" id="GO:0000026">
    <property type="term" value="F:alpha-1,2-mannosyltransferase activity"/>
    <property type="evidence" value="ECO:0007669"/>
    <property type="project" value="TreeGrafter"/>
</dbReference>
<dbReference type="AlphaFoldDB" id="A0A7S1M4P6"/>
<reference evidence="11" key="1">
    <citation type="submission" date="2021-01" db="EMBL/GenBank/DDBJ databases">
        <authorList>
            <person name="Corre E."/>
            <person name="Pelletier E."/>
            <person name="Niang G."/>
            <person name="Scheremetjew M."/>
            <person name="Finn R."/>
            <person name="Kale V."/>
            <person name="Holt S."/>
            <person name="Cochrane G."/>
            <person name="Meng A."/>
            <person name="Brown T."/>
            <person name="Cohen L."/>
        </authorList>
    </citation>
    <scope>NUCLEOTIDE SEQUENCE</scope>
    <source>
        <strain evidence="11">OF101</strain>
    </source>
</reference>
<dbReference type="InterPro" id="IPR029044">
    <property type="entry name" value="Nucleotide-diphossugar_trans"/>
</dbReference>
<keyword evidence="7" id="KW-1133">Transmembrane helix</keyword>